<dbReference type="RefSeq" id="WP_253671989.1">
    <property type="nucleotide sequence ID" value="NZ_JAMTCP010000036.1"/>
</dbReference>
<protein>
    <recommendedName>
        <fullName evidence="3">HEAT repeat domain-containing protein</fullName>
    </recommendedName>
</protein>
<keyword evidence="2" id="KW-1185">Reference proteome</keyword>
<sequence length="118" mass="13716">MSELLEAAKLLLPEVSAERNDSQRLSDRCRFIEILTFADPDEILAMLHYVIEKDYFFPVWARNLAYRLACLQRPDDPDLLREAAIDLFNFGPDWNDISDSLMAEADRIDPEGKIQRNQ</sequence>
<gene>
    <name evidence="1" type="ORF">LX15_004877</name>
</gene>
<dbReference type="EMBL" id="JAMTCP010000036">
    <property type="protein sequence ID" value="MCP2261157.1"/>
    <property type="molecule type" value="Genomic_DNA"/>
</dbReference>
<organism evidence="1 2">
    <name type="scientific">Streptoalloteichus tenebrarius (strain ATCC 17920 / DSM 40477 / JCM 4838 / CBS 697.72 / NBRC 16177 / NCIMB 11028 / NRRL B-12390 / A12253. 1 / ISP 5477)</name>
    <name type="common">Streptomyces tenebrarius</name>
    <dbReference type="NCBI Taxonomy" id="1933"/>
    <lineage>
        <taxon>Bacteria</taxon>
        <taxon>Bacillati</taxon>
        <taxon>Actinomycetota</taxon>
        <taxon>Actinomycetes</taxon>
        <taxon>Pseudonocardiales</taxon>
        <taxon>Pseudonocardiaceae</taxon>
        <taxon>Streptoalloteichus</taxon>
    </lineage>
</organism>
<reference evidence="1 2" key="1">
    <citation type="submission" date="2022-06" db="EMBL/GenBank/DDBJ databases">
        <title>Genomic Encyclopedia of Archaeal and Bacterial Type Strains, Phase II (KMG-II): from individual species to whole genera.</title>
        <authorList>
            <person name="Goeker M."/>
        </authorList>
    </citation>
    <scope>NUCLEOTIDE SEQUENCE [LARGE SCALE GENOMIC DNA]</scope>
    <source>
        <strain evidence="1 2">DSM 40477</strain>
    </source>
</reference>
<dbReference type="Proteomes" id="UP001205311">
    <property type="component" value="Unassembled WGS sequence"/>
</dbReference>
<comment type="caution">
    <text evidence="1">The sequence shown here is derived from an EMBL/GenBank/DDBJ whole genome shotgun (WGS) entry which is preliminary data.</text>
</comment>
<evidence type="ECO:0000313" key="1">
    <source>
        <dbReference type="EMBL" id="MCP2261157.1"/>
    </source>
</evidence>
<accession>A0ABT1I038</accession>
<proteinExistence type="predicted"/>
<evidence type="ECO:0000313" key="2">
    <source>
        <dbReference type="Proteomes" id="UP001205311"/>
    </source>
</evidence>
<evidence type="ECO:0008006" key="3">
    <source>
        <dbReference type="Google" id="ProtNLM"/>
    </source>
</evidence>
<name>A0ABT1I038_STRSD</name>